<proteinExistence type="predicted"/>
<dbReference type="SUPFAM" id="SSF53474">
    <property type="entry name" value="alpha/beta-Hydrolases"/>
    <property type="match status" value="1"/>
</dbReference>
<dbReference type="OrthoDB" id="408631at2759"/>
<dbReference type="InterPro" id="IPR050300">
    <property type="entry name" value="GDXG_lipolytic_enzyme"/>
</dbReference>
<keyword evidence="1 4" id="KW-0378">Hydrolase</keyword>
<organism evidence="4 5">
    <name type="scientific">Lophiostoma macrostomum CBS 122681</name>
    <dbReference type="NCBI Taxonomy" id="1314788"/>
    <lineage>
        <taxon>Eukaryota</taxon>
        <taxon>Fungi</taxon>
        <taxon>Dikarya</taxon>
        <taxon>Ascomycota</taxon>
        <taxon>Pezizomycotina</taxon>
        <taxon>Dothideomycetes</taxon>
        <taxon>Pleosporomycetidae</taxon>
        <taxon>Pleosporales</taxon>
        <taxon>Lophiostomataceae</taxon>
        <taxon>Lophiostoma</taxon>
    </lineage>
</organism>
<feature type="compositionally biased region" description="Acidic residues" evidence="2">
    <location>
        <begin position="255"/>
        <end position="264"/>
    </location>
</feature>
<dbReference type="PANTHER" id="PTHR48081">
    <property type="entry name" value="AB HYDROLASE SUPERFAMILY PROTEIN C4A8.06C"/>
    <property type="match status" value="1"/>
</dbReference>
<dbReference type="InterPro" id="IPR013094">
    <property type="entry name" value="AB_hydrolase_3"/>
</dbReference>
<dbReference type="Gene3D" id="3.40.50.1820">
    <property type="entry name" value="alpha/beta hydrolase"/>
    <property type="match status" value="1"/>
</dbReference>
<sequence length="428" mass="48002">MPLHYLTAKLSLLPPLLQPTFDAIFSTLPLWCRWRLLVLQSLNFLVPIVTAPYWLFGNKYSVVYVPTRGGARRRCLVFRPPCVSTGRGGELGEGTERDVGGWWSEEEEGELTAGDGSVEARESYNTSKRARGGNELRPLHIDIHGGSFIGGIPEQNARWCTLLSSRTGAIVISCTYRFAPRYTFPAAHDDVDDILAWIMQHAEQIGGDRRLVTVGGSSAGGNLGLSAAVSWNSVGKRDRQGSVEERGAESKRIDDEAEDWDGEEDAEGMDIKAYLSHYSAIDLRLPPQSKPRPANFPARDPLAFMFPLYDIYAGANRSENLSNARLHPILSEKKALPKDMLFIVAGIDILVQEQLTFVERVRAEIERDGEEADRSVEARVFESGFHGWLELPKMILEKERVAAFEASVDFIRRVHRKHGWYYQPKGMR</sequence>
<dbReference type="Pfam" id="PF07859">
    <property type="entry name" value="Abhydrolase_3"/>
    <property type="match status" value="1"/>
</dbReference>
<name>A0A6A6T0F0_9PLEO</name>
<evidence type="ECO:0000256" key="2">
    <source>
        <dbReference type="SAM" id="MobiDB-lite"/>
    </source>
</evidence>
<dbReference type="AlphaFoldDB" id="A0A6A6T0F0"/>
<gene>
    <name evidence="4" type="ORF">K491DRAFT_780313</name>
</gene>
<dbReference type="Proteomes" id="UP000799324">
    <property type="component" value="Unassembled WGS sequence"/>
</dbReference>
<dbReference type="EMBL" id="MU004381">
    <property type="protein sequence ID" value="KAF2653426.1"/>
    <property type="molecule type" value="Genomic_DNA"/>
</dbReference>
<dbReference type="GO" id="GO:0016787">
    <property type="term" value="F:hydrolase activity"/>
    <property type="evidence" value="ECO:0007669"/>
    <property type="project" value="UniProtKB-KW"/>
</dbReference>
<accession>A0A6A6T0F0</accession>
<feature type="domain" description="Alpha/beta hydrolase fold-3" evidence="3">
    <location>
        <begin position="142"/>
        <end position="389"/>
    </location>
</feature>
<evidence type="ECO:0000313" key="5">
    <source>
        <dbReference type="Proteomes" id="UP000799324"/>
    </source>
</evidence>
<evidence type="ECO:0000313" key="4">
    <source>
        <dbReference type="EMBL" id="KAF2653426.1"/>
    </source>
</evidence>
<feature type="compositionally biased region" description="Basic and acidic residues" evidence="2">
    <location>
        <begin position="236"/>
        <end position="254"/>
    </location>
</feature>
<evidence type="ECO:0000256" key="1">
    <source>
        <dbReference type="ARBA" id="ARBA00022801"/>
    </source>
</evidence>
<reference evidence="4" key="1">
    <citation type="journal article" date="2020" name="Stud. Mycol.">
        <title>101 Dothideomycetes genomes: a test case for predicting lifestyles and emergence of pathogens.</title>
        <authorList>
            <person name="Haridas S."/>
            <person name="Albert R."/>
            <person name="Binder M."/>
            <person name="Bloem J."/>
            <person name="Labutti K."/>
            <person name="Salamov A."/>
            <person name="Andreopoulos B."/>
            <person name="Baker S."/>
            <person name="Barry K."/>
            <person name="Bills G."/>
            <person name="Bluhm B."/>
            <person name="Cannon C."/>
            <person name="Castanera R."/>
            <person name="Culley D."/>
            <person name="Daum C."/>
            <person name="Ezra D."/>
            <person name="Gonzalez J."/>
            <person name="Henrissat B."/>
            <person name="Kuo A."/>
            <person name="Liang C."/>
            <person name="Lipzen A."/>
            <person name="Lutzoni F."/>
            <person name="Magnuson J."/>
            <person name="Mondo S."/>
            <person name="Nolan M."/>
            <person name="Ohm R."/>
            <person name="Pangilinan J."/>
            <person name="Park H.-J."/>
            <person name="Ramirez L."/>
            <person name="Alfaro M."/>
            <person name="Sun H."/>
            <person name="Tritt A."/>
            <person name="Yoshinaga Y."/>
            <person name="Zwiers L.-H."/>
            <person name="Turgeon B."/>
            <person name="Goodwin S."/>
            <person name="Spatafora J."/>
            <person name="Crous P."/>
            <person name="Grigoriev I."/>
        </authorList>
    </citation>
    <scope>NUCLEOTIDE SEQUENCE</scope>
    <source>
        <strain evidence="4">CBS 122681</strain>
    </source>
</reference>
<dbReference type="InterPro" id="IPR029058">
    <property type="entry name" value="AB_hydrolase_fold"/>
</dbReference>
<protein>
    <submittedName>
        <fullName evidence="4">Alpha/beta-hydrolase</fullName>
    </submittedName>
</protein>
<evidence type="ECO:0000259" key="3">
    <source>
        <dbReference type="Pfam" id="PF07859"/>
    </source>
</evidence>
<keyword evidence="5" id="KW-1185">Reference proteome</keyword>
<feature type="region of interest" description="Disordered" evidence="2">
    <location>
        <begin position="236"/>
        <end position="264"/>
    </location>
</feature>
<dbReference type="PANTHER" id="PTHR48081:SF8">
    <property type="entry name" value="ALPHA_BETA HYDROLASE FOLD-3 DOMAIN-CONTAINING PROTEIN-RELATED"/>
    <property type="match status" value="1"/>
</dbReference>